<keyword evidence="2" id="KW-1185">Reference proteome</keyword>
<comment type="caution">
    <text evidence="1">The sequence shown here is derived from an EMBL/GenBank/DDBJ whole genome shotgun (WGS) entry which is preliminary data.</text>
</comment>
<organism evidence="1 2">
    <name type="scientific">Funneliformis geosporum</name>
    <dbReference type="NCBI Taxonomy" id="1117311"/>
    <lineage>
        <taxon>Eukaryota</taxon>
        <taxon>Fungi</taxon>
        <taxon>Fungi incertae sedis</taxon>
        <taxon>Mucoromycota</taxon>
        <taxon>Glomeromycotina</taxon>
        <taxon>Glomeromycetes</taxon>
        <taxon>Glomerales</taxon>
        <taxon>Glomeraceae</taxon>
        <taxon>Funneliformis</taxon>
    </lineage>
</organism>
<accession>A0A9W4SEF8</accession>
<feature type="non-terminal residue" evidence="1">
    <location>
        <position position="1"/>
    </location>
</feature>
<protein>
    <submittedName>
        <fullName evidence="1">17034_t:CDS:1</fullName>
    </submittedName>
</protein>
<evidence type="ECO:0000313" key="2">
    <source>
        <dbReference type="Proteomes" id="UP001153678"/>
    </source>
</evidence>
<dbReference type="AlphaFoldDB" id="A0A9W4SEF8"/>
<sequence length="318" mass="37000">MGKTYILKNLAIPNDVNLLVLSTHYSYSNAITTRLNLKLYYDIDGNINLSDHKRIAKRIIVIDNNITDLNIEWIKTLYKDKLFSIIHNTYQSQKGKTFCLASNKKTVLIELWKWVKQISLLSFKNRTSISLICYLRKNVQGIIHALKTDFSELRIKEYYDKSDPVEKAHDFSNIKESLKDVDLVAYTSTLKIGVSFTNPKLTNYSIVGGLYVRKFQSYHLFGWRMIDFLRKAGICISIVEPISKPEDNMISLSQTVKTAKFLKNKPKKTLEEICSLDQYHIADCYAIPPELLTEEFISKYGNFNHMKWLRAYRQLRDA</sequence>
<dbReference type="EMBL" id="CAMKVN010000321">
    <property type="protein sequence ID" value="CAI2166628.1"/>
    <property type="molecule type" value="Genomic_DNA"/>
</dbReference>
<dbReference type="OrthoDB" id="2373574at2759"/>
<gene>
    <name evidence="1" type="ORF">FWILDA_LOCUS2669</name>
</gene>
<evidence type="ECO:0000313" key="1">
    <source>
        <dbReference type="EMBL" id="CAI2166628.1"/>
    </source>
</evidence>
<proteinExistence type="predicted"/>
<reference evidence="1" key="1">
    <citation type="submission" date="2022-08" db="EMBL/GenBank/DDBJ databases">
        <authorList>
            <person name="Kallberg Y."/>
            <person name="Tangrot J."/>
            <person name="Rosling A."/>
        </authorList>
    </citation>
    <scope>NUCLEOTIDE SEQUENCE</scope>
    <source>
        <strain evidence="1">Wild A</strain>
    </source>
</reference>
<name>A0A9W4SEF8_9GLOM</name>
<dbReference type="Proteomes" id="UP001153678">
    <property type="component" value="Unassembled WGS sequence"/>
</dbReference>